<evidence type="ECO:0000259" key="4">
    <source>
        <dbReference type="PROSITE" id="PS50949"/>
    </source>
</evidence>
<proteinExistence type="predicted"/>
<dbReference type="PROSITE" id="PS50949">
    <property type="entry name" value="HTH_GNTR"/>
    <property type="match status" value="1"/>
</dbReference>
<dbReference type="PRINTS" id="PR00035">
    <property type="entry name" value="HTHGNTR"/>
</dbReference>
<dbReference type="PANTHER" id="PTHR43537">
    <property type="entry name" value="TRANSCRIPTIONAL REGULATOR, GNTR FAMILY"/>
    <property type="match status" value="1"/>
</dbReference>
<dbReference type="GO" id="GO:0003677">
    <property type="term" value="F:DNA binding"/>
    <property type="evidence" value="ECO:0007669"/>
    <property type="project" value="UniProtKB-KW"/>
</dbReference>
<evidence type="ECO:0000256" key="3">
    <source>
        <dbReference type="ARBA" id="ARBA00023163"/>
    </source>
</evidence>
<dbReference type="InterPro" id="IPR011711">
    <property type="entry name" value="GntR_C"/>
</dbReference>
<dbReference type="Pfam" id="PF07729">
    <property type="entry name" value="FCD"/>
    <property type="match status" value="1"/>
</dbReference>
<evidence type="ECO:0000313" key="5">
    <source>
        <dbReference type="EMBL" id="GAB78856.1"/>
    </source>
</evidence>
<dbReference type="Gene3D" id="1.10.10.10">
    <property type="entry name" value="Winged helix-like DNA-binding domain superfamily/Winged helix DNA-binding domain"/>
    <property type="match status" value="1"/>
</dbReference>
<dbReference type="OrthoDB" id="8680240at2"/>
<dbReference type="EMBL" id="BAGZ01000017">
    <property type="protein sequence ID" value="GAB78856.1"/>
    <property type="molecule type" value="Genomic_DNA"/>
</dbReference>
<comment type="caution">
    <text evidence="5">The sequence shown here is derived from an EMBL/GenBank/DDBJ whole genome shotgun (WGS) entry which is preliminary data.</text>
</comment>
<dbReference type="PANTHER" id="PTHR43537:SF24">
    <property type="entry name" value="GLUCONATE OPERON TRANSCRIPTIONAL REPRESSOR"/>
    <property type="match status" value="1"/>
</dbReference>
<keyword evidence="6" id="KW-1185">Reference proteome</keyword>
<dbReference type="CDD" id="cd07377">
    <property type="entry name" value="WHTH_GntR"/>
    <property type="match status" value="1"/>
</dbReference>
<dbReference type="Pfam" id="PF00392">
    <property type="entry name" value="GntR"/>
    <property type="match status" value="1"/>
</dbReference>
<keyword evidence="2" id="KW-0238">DNA-binding</keyword>
<name>K6UNC1_9MICO</name>
<dbReference type="AlphaFoldDB" id="K6UNC1"/>
<dbReference type="GO" id="GO:0003700">
    <property type="term" value="F:DNA-binding transcription factor activity"/>
    <property type="evidence" value="ECO:0007669"/>
    <property type="project" value="InterPro"/>
</dbReference>
<dbReference type="Proteomes" id="UP000008495">
    <property type="component" value="Unassembled WGS sequence"/>
</dbReference>
<dbReference type="STRING" id="100225.SAMN05421595_0067"/>
<dbReference type="InterPro" id="IPR036388">
    <property type="entry name" value="WH-like_DNA-bd_sf"/>
</dbReference>
<keyword evidence="1" id="KW-0805">Transcription regulation</keyword>
<dbReference type="InterPro" id="IPR000524">
    <property type="entry name" value="Tscrpt_reg_HTH_GntR"/>
</dbReference>
<organism evidence="5 6">
    <name type="scientific">Austwickia chelonae NBRC 105200</name>
    <dbReference type="NCBI Taxonomy" id="1184607"/>
    <lineage>
        <taxon>Bacteria</taxon>
        <taxon>Bacillati</taxon>
        <taxon>Actinomycetota</taxon>
        <taxon>Actinomycetes</taxon>
        <taxon>Micrococcales</taxon>
        <taxon>Dermatophilaceae</taxon>
        <taxon>Austwickia</taxon>
    </lineage>
</organism>
<dbReference type="InterPro" id="IPR008920">
    <property type="entry name" value="TF_FadR/GntR_C"/>
</dbReference>
<dbReference type="Gene3D" id="1.20.120.530">
    <property type="entry name" value="GntR ligand-binding domain-like"/>
    <property type="match status" value="1"/>
</dbReference>
<dbReference type="SMART" id="SM00345">
    <property type="entry name" value="HTH_GNTR"/>
    <property type="match status" value="1"/>
</dbReference>
<dbReference type="eggNOG" id="COG1802">
    <property type="taxonomic scope" value="Bacteria"/>
</dbReference>
<dbReference type="SUPFAM" id="SSF46785">
    <property type="entry name" value="Winged helix' DNA-binding domain"/>
    <property type="match status" value="1"/>
</dbReference>
<sequence>MPVPQETTPLRRGLLREDVYSRLRDAIVDGTLAPGEVVRDSELAQWLGVSRTPVREALLRLTAAGLIHARPGKSTVVADIDATAIRDAQAVVSTMHRLAVAEAVADLSRSDLEQMRQANRRFADAMARGDADAALAADDDFHAVPVHVCGNAALAAVLDQFTPVIRRVEKLRFSSILGHDSVELHAQLVDLCEIGDVEGAAEISFQTWQTLAPLVDSLAPPNPYETPGMSVAQPFNL</sequence>
<accession>K6UNC1</accession>
<dbReference type="RefSeq" id="WP_006503613.1">
    <property type="nucleotide sequence ID" value="NZ_BAGZ01000017.1"/>
</dbReference>
<gene>
    <name evidence="5" type="ORF">AUCHE_17_00680</name>
</gene>
<reference evidence="5 6" key="1">
    <citation type="submission" date="2012-08" db="EMBL/GenBank/DDBJ databases">
        <title>Whole genome shotgun sequence of Austwickia chelonae NBRC 105200.</title>
        <authorList>
            <person name="Yoshida I."/>
            <person name="Hosoyama A."/>
            <person name="Tsuchikane K."/>
            <person name="Katsumata H."/>
            <person name="Ando Y."/>
            <person name="Ohji S."/>
            <person name="Hamada M."/>
            <person name="Tamura T."/>
            <person name="Yamazoe A."/>
            <person name="Yamazaki S."/>
            <person name="Fujita N."/>
        </authorList>
    </citation>
    <scope>NUCLEOTIDE SEQUENCE [LARGE SCALE GENOMIC DNA]</scope>
    <source>
        <strain evidence="5 6">NBRC 105200</strain>
    </source>
</reference>
<feature type="domain" description="HTH gntR-type" evidence="4">
    <location>
        <begin position="13"/>
        <end position="80"/>
    </location>
</feature>
<evidence type="ECO:0000313" key="6">
    <source>
        <dbReference type="Proteomes" id="UP000008495"/>
    </source>
</evidence>
<evidence type="ECO:0000256" key="1">
    <source>
        <dbReference type="ARBA" id="ARBA00023015"/>
    </source>
</evidence>
<protein>
    <submittedName>
        <fullName evidence="5">Putative GntR family transcriptional regulator</fullName>
    </submittedName>
</protein>
<dbReference type="SUPFAM" id="SSF48008">
    <property type="entry name" value="GntR ligand-binding domain-like"/>
    <property type="match status" value="1"/>
</dbReference>
<dbReference type="InterPro" id="IPR036390">
    <property type="entry name" value="WH_DNA-bd_sf"/>
</dbReference>
<evidence type="ECO:0000256" key="2">
    <source>
        <dbReference type="ARBA" id="ARBA00023125"/>
    </source>
</evidence>
<keyword evidence="3" id="KW-0804">Transcription</keyword>